<dbReference type="AlphaFoldDB" id="A0A1H2W5K1"/>
<dbReference type="InterPro" id="IPR007837">
    <property type="entry name" value="DinB"/>
</dbReference>
<evidence type="ECO:0000313" key="5">
    <source>
        <dbReference type="Proteomes" id="UP000182589"/>
    </source>
</evidence>
<reference evidence="5" key="1">
    <citation type="submission" date="2016-10" db="EMBL/GenBank/DDBJ databases">
        <authorList>
            <person name="Varghese N."/>
        </authorList>
    </citation>
    <scope>NUCLEOTIDE SEQUENCE [LARGE SCALE GENOMIC DNA]</scope>
    <source>
        <strain evidence="5">DSM 12489</strain>
    </source>
</reference>
<feature type="binding site" evidence="3">
    <location>
        <position position="47"/>
    </location>
    <ligand>
        <name>a divalent metal cation</name>
        <dbReference type="ChEBI" id="CHEBI:60240"/>
    </ligand>
</feature>
<dbReference type="Gene3D" id="1.20.120.450">
    <property type="entry name" value="dinb family like domain"/>
    <property type="match status" value="1"/>
</dbReference>
<feature type="binding site" evidence="3">
    <location>
        <position position="132"/>
    </location>
    <ligand>
        <name>a divalent metal cation</name>
        <dbReference type="ChEBI" id="CHEBI:60240"/>
    </ligand>
</feature>
<dbReference type="InterPro" id="IPR034660">
    <property type="entry name" value="DinB/YfiT-like"/>
</dbReference>
<name>A0A1H2W5K1_9BACL</name>
<protein>
    <submittedName>
        <fullName evidence="4">Uncharacterized damage-inducible protein DinB (Forms a four-helix bundle)</fullName>
    </submittedName>
</protein>
<feature type="binding site" evidence="3">
    <location>
        <position position="128"/>
    </location>
    <ligand>
        <name>a divalent metal cation</name>
        <dbReference type="ChEBI" id="CHEBI:60240"/>
    </ligand>
</feature>
<dbReference type="GO" id="GO:0046872">
    <property type="term" value="F:metal ion binding"/>
    <property type="evidence" value="ECO:0007669"/>
    <property type="project" value="UniProtKB-KW"/>
</dbReference>
<dbReference type="EMBL" id="FNOJ01000013">
    <property type="protein sequence ID" value="SDW75807.1"/>
    <property type="molecule type" value="Genomic_DNA"/>
</dbReference>
<organism evidence="4 5">
    <name type="scientific">Alicyclobacillus hesperidum</name>
    <dbReference type="NCBI Taxonomy" id="89784"/>
    <lineage>
        <taxon>Bacteria</taxon>
        <taxon>Bacillati</taxon>
        <taxon>Bacillota</taxon>
        <taxon>Bacilli</taxon>
        <taxon>Bacillales</taxon>
        <taxon>Alicyclobacillaceae</taxon>
        <taxon>Alicyclobacillus</taxon>
    </lineage>
</organism>
<evidence type="ECO:0000313" key="4">
    <source>
        <dbReference type="EMBL" id="SDW75807.1"/>
    </source>
</evidence>
<sequence length="155" mass="17287">MTKAETYLGHWHAHRDVLTDLVKSVGEEHLSFQPWAGAMSFADLVWHIVSTGYFFADSAALGHLGTRPEKADLSSMSALESSISEWTQKTHDRISSMTDDQFANLVDMTQLFGAKLPATALLQTNLDHEIHHKGQLFVYARLCGAEPLPFFVKRG</sequence>
<keyword evidence="2 3" id="KW-0479">Metal-binding</keyword>
<evidence type="ECO:0000256" key="2">
    <source>
        <dbReference type="ARBA" id="ARBA00022723"/>
    </source>
</evidence>
<evidence type="ECO:0000256" key="1">
    <source>
        <dbReference type="ARBA" id="ARBA00008635"/>
    </source>
</evidence>
<gene>
    <name evidence="4" type="ORF">SAMN04489725_11380</name>
</gene>
<dbReference type="Proteomes" id="UP000182589">
    <property type="component" value="Unassembled WGS sequence"/>
</dbReference>
<proteinExistence type="inferred from homology"/>
<dbReference type="Pfam" id="PF05163">
    <property type="entry name" value="DinB"/>
    <property type="match status" value="1"/>
</dbReference>
<accession>A0A1H2W5K1</accession>
<dbReference type="RefSeq" id="WP_074693411.1">
    <property type="nucleotide sequence ID" value="NZ_FNOJ01000013.1"/>
</dbReference>
<dbReference type="SUPFAM" id="SSF109854">
    <property type="entry name" value="DinB/YfiT-like putative metalloenzymes"/>
    <property type="match status" value="1"/>
</dbReference>
<comment type="similarity">
    <text evidence="1">Belongs to the DinB family.</text>
</comment>
<evidence type="ECO:0000256" key="3">
    <source>
        <dbReference type="PIRSR" id="PIRSR607837-1"/>
    </source>
</evidence>
<dbReference type="STRING" id="89784.SAMN04489725_11380"/>
<keyword evidence="5" id="KW-1185">Reference proteome</keyword>